<dbReference type="InterPro" id="IPR036866">
    <property type="entry name" value="RibonucZ/Hydroxyglut_hydro"/>
</dbReference>
<dbReference type="Gene3D" id="3.60.15.10">
    <property type="entry name" value="Ribonuclease Z/Hydroxyacylglutathione hydrolase-like"/>
    <property type="match status" value="1"/>
</dbReference>
<dbReference type="AlphaFoldDB" id="A0AA45C678"/>
<accession>A0AA45C678</accession>
<name>A0AA45C678_9BACT</name>
<reference evidence="2 3" key="1">
    <citation type="submission" date="2018-05" db="EMBL/GenBank/DDBJ databases">
        <title>Genomic Encyclopedia of Type Strains, Phase IV (KMG-IV): sequencing the most valuable type-strain genomes for metagenomic binning, comparative biology and taxonomic classification.</title>
        <authorList>
            <person name="Goeker M."/>
        </authorList>
    </citation>
    <scope>NUCLEOTIDE SEQUENCE [LARGE SCALE GENOMIC DNA]</scope>
    <source>
        <strain evidence="2 3">DSM 24906</strain>
    </source>
</reference>
<keyword evidence="2" id="KW-0378">Hydrolase</keyword>
<keyword evidence="3" id="KW-1185">Reference proteome</keyword>
<dbReference type="InterPro" id="IPR050855">
    <property type="entry name" value="NDM-1-like"/>
</dbReference>
<gene>
    <name evidence="2" type="ORF">C7380_11173</name>
</gene>
<dbReference type="InterPro" id="IPR001279">
    <property type="entry name" value="Metallo-B-lactamas"/>
</dbReference>
<dbReference type="PANTHER" id="PTHR42951:SF14">
    <property type="entry name" value="METALLO-BETA-LACTAMASE SUPERFAMILY PROTEIN"/>
    <property type="match status" value="1"/>
</dbReference>
<sequence length="295" mass="34525">MKLNKINRSTHYIDAPTNIGIYIFKNKNVLLVDTGINKYAAKKIEDILINNNLHPKYVINTHSHTDHCGGNNYFKENYPGIEFFSSNEEKIFIENPVYHQIISSSAYPSKKMKIKNGSKIDYVLNEEMIKINDEKFQIFLFPGHTNGDIAILTNDRVCFMGDSIFSKDTLEKYPLTYLLNIEQRVDSILKMKEIDADYFVISHSEKILDKNDFMETIEENLKNIDKINKEIIEICSQPMTREDILQEFLILHDLEVDYKGYYVDFCAISAYLNFLINEEEIEVSIQEGKLYFYKK</sequence>
<dbReference type="EMBL" id="QGGI01000011">
    <property type="protein sequence ID" value="PWJ91265.1"/>
    <property type="molecule type" value="Genomic_DNA"/>
</dbReference>
<dbReference type="Pfam" id="PF00753">
    <property type="entry name" value="Lactamase_B"/>
    <property type="match status" value="1"/>
</dbReference>
<dbReference type="RefSeq" id="WP_109605087.1">
    <property type="nucleotide sequence ID" value="NZ_JAMHJO010000001.1"/>
</dbReference>
<feature type="domain" description="Metallo-beta-lactamase" evidence="1">
    <location>
        <begin position="16"/>
        <end position="203"/>
    </location>
</feature>
<dbReference type="SMART" id="SM00849">
    <property type="entry name" value="Lactamase_B"/>
    <property type="match status" value="1"/>
</dbReference>
<dbReference type="GO" id="GO:0016787">
    <property type="term" value="F:hydrolase activity"/>
    <property type="evidence" value="ECO:0007669"/>
    <property type="project" value="UniProtKB-KW"/>
</dbReference>
<evidence type="ECO:0000313" key="3">
    <source>
        <dbReference type="Proteomes" id="UP000245921"/>
    </source>
</evidence>
<evidence type="ECO:0000259" key="1">
    <source>
        <dbReference type="SMART" id="SM00849"/>
    </source>
</evidence>
<dbReference type="PANTHER" id="PTHR42951">
    <property type="entry name" value="METALLO-BETA-LACTAMASE DOMAIN-CONTAINING"/>
    <property type="match status" value="1"/>
</dbReference>
<comment type="caution">
    <text evidence="2">The sequence shown here is derived from an EMBL/GenBank/DDBJ whole genome shotgun (WGS) entry which is preliminary data.</text>
</comment>
<dbReference type="SUPFAM" id="SSF56281">
    <property type="entry name" value="Metallo-hydrolase/oxidoreductase"/>
    <property type="match status" value="1"/>
</dbReference>
<dbReference type="Proteomes" id="UP000245921">
    <property type="component" value="Unassembled WGS sequence"/>
</dbReference>
<protein>
    <submittedName>
        <fullName evidence="2">Glyoxylase-like metal-dependent hydrolase (Beta-lactamase superfamily II)</fullName>
    </submittedName>
</protein>
<evidence type="ECO:0000313" key="2">
    <source>
        <dbReference type="EMBL" id="PWJ91265.1"/>
    </source>
</evidence>
<proteinExistence type="predicted"/>
<dbReference type="CDD" id="cd07743">
    <property type="entry name" value="metallo-hydrolase-like_MBL-fold"/>
    <property type="match status" value="1"/>
</dbReference>
<organism evidence="2 3">
    <name type="scientific">Oceanotoga teriensis</name>
    <dbReference type="NCBI Taxonomy" id="515440"/>
    <lineage>
        <taxon>Bacteria</taxon>
        <taxon>Thermotogati</taxon>
        <taxon>Thermotogota</taxon>
        <taxon>Thermotogae</taxon>
        <taxon>Petrotogales</taxon>
        <taxon>Petrotogaceae</taxon>
        <taxon>Oceanotoga</taxon>
    </lineage>
</organism>